<feature type="transmembrane region" description="Helical" evidence="8">
    <location>
        <begin position="432"/>
        <end position="454"/>
    </location>
</feature>
<evidence type="ECO:0000313" key="11">
    <source>
        <dbReference type="Proteomes" id="UP000332933"/>
    </source>
</evidence>
<evidence type="ECO:0000256" key="4">
    <source>
        <dbReference type="ARBA" id="ARBA00022692"/>
    </source>
</evidence>
<feature type="transmembrane region" description="Helical" evidence="8">
    <location>
        <begin position="397"/>
        <end position="420"/>
    </location>
</feature>
<comment type="subcellular location">
    <subcellularLocation>
        <location evidence="1">Cell membrane</location>
        <topology evidence="1">Multi-pass membrane protein</topology>
    </subcellularLocation>
</comment>
<evidence type="ECO:0000256" key="6">
    <source>
        <dbReference type="ARBA" id="ARBA00023136"/>
    </source>
</evidence>
<reference evidence="10 11" key="1">
    <citation type="submission" date="2019-03" db="EMBL/GenBank/DDBJ databases">
        <authorList>
            <person name="Gaulin E."/>
            <person name="Dumas B."/>
        </authorList>
    </citation>
    <scope>NUCLEOTIDE SEQUENCE [LARGE SCALE GENOMIC DNA]</scope>
    <source>
        <strain evidence="10">CBS 568.67</strain>
    </source>
</reference>
<organism evidence="10 11">
    <name type="scientific">Aphanomyces stellatus</name>
    <dbReference type="NCBI Taxonomy" id="120398"/>
    <lineage>
        <taxon>Eukaryota</taxon>
        <taxon>Sar</taxon>
        <taxon>Stramenopiles</taxon>
        <taxon>Oomycota</taxon>
        <taxon>Saprolegniomycetes</taxon>
        <taxon>Saprolegniales</taxon>
        <taxon>Verrucalvaceae</taxon>
        <taxon>Aphanomyces</taxon>
    </lineage>
</organism>
<gene>
    <name evidence="10" type="primary">Aste57867_12782</name>
    <name evidence="9" type="ORF">As57867_012734</name>
    <name evidence="10" type="ORF">ASTE57867_12782</name>
</gene>
<keyword evidence="11" id="KW-1185">Reference proteome</keyword>
<evidence type="ECO:0000256" key="2">
    <source>
        <dbReference type="ARBA" id="ARBA00022448"/>
    </source>
</evidence>
<sequence length="500" mass="53435">MGAASEVPHEKTTPSVVHVALGTPDVKTIDDGRVSHRASTFGVDRRVMTTFAVAALCYFNVSGGPIGSEPVFASGGPAMGLIALSVFPFMWCLPISLITAELSTTFPENGGFTVWVFHAFGPFWAFQEGFWFWLAGAVDNALYPALAVTCISKYAPSLATGTASWFVKAAFASVFALPNALGVQLVGRGMIFLSVLVILPFVVLTIWGFAVGDNWSMLGDFRHTDTASSTDSVVLTGAIEIDWTTLATTVFWNCNGFQNVSTFAGEVSNPGKTYPRALLMTVIAVLLTYLLPLSAAAVYNDPLWPTWTEISFSDIAHSLGGDFLLTLVTMSTLASNWGQYSSEMFCVSFQLTGMAESGLAPAVFATRAAKTDVPYLSVALSYVIVLVLTGFDLQEIMAMTNVISSLSQVLIIAAAIKLRVSKPDVHRPYRVPGGLATLVAISVVPVIVSGYLIYSTFSDGGAATIYLVPIVLVVGVVYAFAMKLTPKHFIDPKAALRDEC</sequence>
<dbReference type="EMBL" id="VJMH01005394">
    <property type="protein sequence ID" value="KAF0696461.1"/>
    <property type="molecule type" value="Genomic_DNA"/>
</dbReference>
<dbReference type="InterPro" id="IPR044566">
    <property type="entry name" value="RMV1-like"/>
</dbReference>
<evidence type="ECO:0000313" key="10">
    <source>
        <dbReference type="EMBL" id="VFT89631.1"/>
    </source>
</evidence>
<dbReference type="AlphaFoldDB" id="A0A485KXA0"/>
<feature type="transmembrane region" description="Helical" evidence="8">
    <location>
        <begin position="373"/>
        <end position="391"/>
    </location>
</feature>
<dbReference type="InterPro" id="IPR002293">
    <property type="entry name" value="AA/rel_permease1"/>
</dbReference>
<dbReference type="PANTHER" id="PTHR45826:SF2">
    <property type="entry name" value="AMINO ACID TRANSPORTER"/>
    <property type="match status" value="1"/>
</dbReference>
<dbReference type="Pfam" id="PF13520">
    <property type="entry name" value="AA_permease_2"/>
    <property type="match status" value="1"/>
</dbReference>
<reference evidence="9" key="2">
    <citation type="submission" date="2019-06" db="EMBL/GenBank/DDBJ databases">
        <title>Genomics analysis of Aphanomyces spp. identifies a new class of oomycete effector associated with host adaptation.</title>
        <authorList>
            <person name="Gaulin E."/>
        </authorList>
    </citation>
    <scope>NUCLEOTIDE SEQUENCE</scope>
    <source>
        <strain evidence="9">CBS 578.67</strain>
    </source>
</reference>
<feature type="transmembrane region" description="Helical" evidence="8">
    <location>
        <begin position="277"/>
        <end position="299"/>
    </location>
</feature>
<feature type="transmembrane region" description="Helical" evidence="8">
    <location>
        <begin position="112"/>
        <end position="134"/>
    </location>
</feature>
<keyword evidence="2" id="KW-0813">Transport</keyword>
<keyword evidence="3" id="KW-1003">Cell membrane</keyword>
<evidence type="ECO:0000256" key="7">
    <source>
        <dbReference type="ARBA" id="ARBA00024041"/>
    </source>
</evidence>
<dbReference type="GO" id="GO:0015203">
    <property type="term" value="F:polyamine transmembrane transporter activity"/>
    <property type="evidence" value="ECO:0007669"/>
    <property type="project" value="UniProtKB-ARBA"/>
</dbReference>
<dbReference type="Proteomes" id="UP000332933">
    <property type="component" value="Unassembled WGS sequence"/>
</dbReference>
<dbReference type="OrthoDB" id="5982228at2759"/>
<evidence type="ECO:0000256" key="1">
    <source>
        <dbReference type="ARBA" id="ARBA00004651"/>
    </source>
</evidence>
<evidence type="ECO:0000256" key="5">
    <source>
        <dbReference type="ARBA" id="ARBA00022989"/>
    </source>
</evidence>
<dbReference type="GO" id="GO:0005886">
    <property type="term" value="C:plasma membrane"/>
    <property type="evidence" value="ECO:0007669"/>
    <property type="project" value="UniProtKB-SubCell"/>
</dbReference>
<keyword evidence="5 8" id="KW-1133">Transmembrane helix</keyword>
<name>A0A485KXA0_9STRA</name>
<accession>A0A485KXA0</accession>
<evidence type="ECO:0000313" key="9">
    <source>
        <dbReference type="EMBL" id="KAF0696461.1"/>
    </source>
</evidence>
<feature type="transmembrane region" description="Helical" evidence="8">
    <location>
        <begin position="47"/>
        <end position="66"/>
    </location>
</feature>
<comment type="similarity">
    <text evidence="7">Belongs to the amino acid-polyamine-organocation (APC) superfamily. Polyamine:cation symporter (PHS) (TC 2.A.3.12) family.</text>
</comment>
<dbReference type="PANTHER" id="PTHR45826">
    <property type="entry name" value="POLYAMINE TRANSPORTER PUT1"/>
    <property type="match status" value="1"/>
</dbReference>
<evidence type="ECO:0000256" key="8">
    <source>
        <dbReference type="SAM" id="Phobius"/>
    </source>
</evidence>
<keyword evidence="4 8" id="KW-0812">Transmembrane</keyword>
<dbReference type="Gene3D" id="1.20.1740.10">
    <property type="entry name" value="Amino acid/polyamine transporter I"/>
    <property type="match status" value="1"/>
</dbReference>
<feature type="transmembrane region" description="Helical" evidence="8">
    <location>
        <begin position="154"/>
        <end position="177"/>
    </location>
</feature>
<dbReference type="PIRSF" id="PIRSF006060">
    <property type="entry name" value="AA_transporter"/>
    <property type="match status" value="1"/>
</dbReference>
<feature type="transmembrane region" description="Helical" evidence="8">
    <location>
        <begin position="78"/>
        <end position="100"/>
    </location>
</feature>
<dbReference type="EMBL" id="CAADRA010005415">
    <property type="protein sequence ID" value="VFT89631.1"/>
    <property type="molecule type" value="Genomic_DNA"/>
</dbReference>
<proteinExistence type="inferred from homology"/>
<feature type="transmembrane region" description="Helical" evidence="8">
    <location>
        <begin position="460"/>
        <end position="481"/>
    </location>
</feature>
<keyword evidence="6 8" id="KW-0472">Membrane</keyword>
<evidence type="ECO:0000256" key="3">
    <source>
        <dbReference type="ARBA" id="ARBA00022475"/>
    </source>
</evidence>
<feature type="transmembrane region" description="Helical" evidence="8">
    <location>
        <begin position="189"/>
        <end position="210"/>
    </location>
</feature>
<protein>
    <submittedName>
        <fullName evidence="10">Aste57867_12782 protein</fullName>
    </submittedName>
</protein>